<proteinExistence type="predicted"/>
<sequence length="50" mass="5987">MENLKESQIVTVKSSTWIVASMIIETWAKCVKRKVEHYYELHREKYELAS</sequence>
<reference evidence="1" key="1">
    <citation type="submission" date="2023-03" db="UniProtKB">
        <authorList>
            <consortium name="EnsemblPlants"/>
        </authorList>
    </citation>
    <scope>IDENTIFICATION</scope>
</reference>
<evidence type="ECO:0000313" key="1">
    <source>
        <dbReference type="EnsemblPlants" id="MELO3C030549.2.1"/>
    </source>
</evidence>
<dbReference type="Gramene" id="MELO3C030549.2.1">
    <property type="protein sequence ID" value="MELO3C030549.2.1"/>
    <property type="gene ID" value="MELO3C030549.2"/>
</dbReference>
<accession>A0A9I9E990</accession>
<name>A0A9I9E990_CUCME</name>
<organism evidence="1">
    <name type="scientific">Cucumis melo</name>
    <name type="common">Muskmelon</name>
    <dbReference type="NCBI Taxonomy" id="3656"/>
    <lineage>
        <taxon>Eukaryota</taxon>
        <taxon>Viridiplantae</taxon>
        <taxon>Streptophyta</taxon>
        <taxon>Embryophyta</taxon>
        <taxon>Tracheophyta</taxon>
        <taxon>Spermatophyta</taxon>
        <taxon>Magnoliopsida</taxon>
        <taxon>eudicotyledons</taxon>
        <taxon>Gunneridae</taxon>
        <taxon>Pentapetalae</taxon>
        <taxon>rosids</taxon>
        <taxon>fabids</taxon>
        <taxon>Cucurbitales</taxon>
        <taxon>Cucurbitaceae</taxon>
        <taxon>Benincaseae</taxon>
        <taxon>Cucumis</taxon>
    </lineage>
</organism>
<protein>
    <submittedName>
        <fullName evidence="1">Uncharacterized protein</fullName>
    </submittedName>
</protein>
<dbReference type="AlphaFoldDB" id="A0A9I9E990"/>
<dbReference type="EnsemblPlants" id="MELO3C030549.2.1">
    <property type="protein sequence ID" value="MELO3C030549.2.1"/>
    <property type="gene ID" value="MELO3C030549.2"/>
</dbReference>